<feature type="domain" description="Glycosyltransferase 2-like" evidence="1">
    <location>
        <begin position="7"/>
        <end position="124"/>
    </location>
</feature>
<dbReference type="PANTHER" id="PTHR43179">
    <property type="entry name" value="RHAMNOSYLTRANSFERASE WBBL"/>
    <property type="match status" value="1"/>
</dbReference>
<dbReference type="GO" id="GO:0016740">
    <property type="term" value="F:transferase activity"/>
    <property type="evidence" value="ECO:0007669"/>
    <property type="project" value="UniProtKB-KW"/>
</dbReference>
<name>A0A2T0WPY0_9BACT</name>
<dbReference type="InterPro" id="IPR029044">
    <property type="entry name" value="Nucleotide-diphossugar_trans"/>
</dbReference>
<dbReference type="Pfam" id="PF00535">
    <property type="entry name" value="Glycos_transf_2"/>
    <property type="match status" value="1"/>
</dbReference>
<reference evidence="2 3" key="1">
    <citation type="submission" date="2018-03" db="EMBL/GenBank/DDBJ databases">
        <title>Genomic Encyclopedia of Archaeal and Bacterial Type Strains, Phase II (KMG-II): from individual species to whole genera.</title>
        <authorList>
            <person name="Goeker M."/>
        </authorList>
    </citation>
    <scope>NUCLEOTIDE SEQUENCE [LARGE SCALE GENOMIC DNA]</scope>
    <source>
        <strain evidence="2 3">DSM 27929</strain>
    </source>
</reference>
<dbReference type="OrthoDB" id="9771846at2"/>
<evidence type="ECO:0000313" key="3">
    <source>
        <dbReference type="Proteomes" id="UP000238157"/>
    </source>
</evidence>
<dbReference type="SUPFAM" id="SSF53448">
    <property type="entry name" value="Nucleotide-diphospho-sugar transferases"/>
    <property type="match status" value="1"/>
</dbReference>
<dbReference type="RefSeq" id="WP_106133303.1">
    <property type="nucleotide sequence ID" value="NZ_PVTR01000004.1"/>
</dbReference>
<evidence type="ECO:0000259" key="1">
    <source>
        <dbReference type="Pfam" id="PF00535"/>
    </source>
</evidence>
<dbReference type="Proteomes" id="UP000238157">
    <property type="component" value="Unassembled WGS sequence"/>
</dbReference>
<dbReference type="Gene3D" id="3.90.550.10">
    <property type="entry name" value="Spore Coat Polysaccharide Biosynthesis Protein SpsA, Chain A"/>
    <property type="match status" value="1"/>
</dbReference>
<keyword evidence="3" id="KW-1185">Reference proteome</keyword>
<dbReference type="InterPro" id="IPR001173">
    <property type="entry name" value="Glyco_trans_2-like"/>
</dbReference>
<evidence type="ECO:0000313" key="2">
    <source>
        <dbReference type="EMBL" id="PRY88584.1"/>
    </source>
</evidence>
<dbReference type="PANTHER" id="PTHR43179:SF7">
    <property type="entry name" value="RHAMNOSYLTRANSFERASE WBBL"/>
    <property type="match status" value="1"/>
</dbReference>
<dbReference type="CDD" id="cd04186">
    <property type="entry name" value="GT_2_like_c"/>
    <property type="match status" value="1"/>
</dbReference>
<gene>
    <name evidence="2" type="ORF">CLW00_104235</name>
</gene>
<proteinExistence type="predicted"/>
<dbReference type="EMBL" id="PVTR01000004">
    <property type="protein sequence ID" value="PRY88584.1"/>
    <property type="molecule type" value="Genomic_DNA"/>
</dbReference>
<comment type="caution">
    <text evidence="2">The sequence shown here is derived from an EMBL/GenBank/DDBJ whole genome shotgun (WGS) entry which is preliminary data.</text>
</comment>
<sequence length="304" mass="34841">MNRIVTIVITYNGSRWIKKCLEHLIDSSVSSDIILVDNKSTDDTIEIIKPYLQQVELIQLESNLGFGGANNIGVKRALSAGYSHIFLLNQDAYVRQDCISKLLATSLQNPEYGIISPIQLDTSGQGMDMVFKNQIKKHYNPDSNKLLKTLKQENINDVVEVRFVGAAAWFLSSDSIKKVGFFHPIFFHYGEDNNYGARVQYFGFKIGLQVTAAMIHDRNPRNNAKFLPIKLRSFPVHQLLDIRKPFVLAWIVGFHQLIRTWNKLRKVSGEKEKNLFLQTRKWFFSNVSKALSTREELKNGYAQQ</sequence>
<dbReference type="AlphaFoldDB" id="A0A2T0WPY0"/>
<organism evidence="2 3">
    <name type="scientific">Mongoliibacter ruber</name>
    <dbReference type="NCBI Taxonomy" id="1750599"/>
    <lineage>
        <taxon>Bacteria</taxon>
        <taxon>Pseudomonadati</taxon>
        <taxon>Bacteroidota</taxon>
        <taxon>Cytophagia</taxon>
        <taxon>Cytophagales</taxon>
        <taxon>Cyclobacteriaceae</taxon>
        <taxon>Mongoliibacter</taxon>
    </lineage>
</organism>
<accession>A0A2T0WPY0</accession>
<keyword evidence="2" id="KW-0808">Transferase</keyword>
<protein>
    <submittedName>
        <fullName evidence="2">GT2 family glycosyltransferase</fullName>
    </submittedName>
</protein>